<sequence>MVDPAAWAGDYCAYNKCVSDGAFLKDANGFIYQGVVWPGPTAFPDWFEPRTQGYWNGQFSSFFDPITGVDTDALWIDMNEASNFCNAYTFANGDIADGAVALTATNYPIWNAVVDLPCHTTIIYRYLRQESGGSYISENSNRTPTTGACNETTQTTHDTITTASRNLINPPYQIHDAASNGGPGGIRDQPSPFERLGRVRQRHAKPIWHDDVRDQQGRVAQPPPNREGFGDHALHLRGCG</sequence>
<dbReference type="EMBL" id="JAVRRR010000312">
    <property type="protein sequence ID" value="KAK5143462.1"/>
    <property type="molecule type" value="Genomic_DNA"/>
</dbReference>
<dbReference type="EC" id="3.2.1.20" evidence="3"/>
<dbReference type="InterPro" id="IPR000322">
    <property type="entry name" value="Glyco_hydro_31_TIM"/>
</dbReference>
<evidence type="ECO:0000259" key="10">
    <source>
        <dbReference type="Pfam" id="PF01055"/>
    </source>
</evidence>
<keyword evidence="5" id="KW-0325">Glycoprotein</keyword>
<keyword evidence="12" id="KW-1185">Reference proteome</keyword>
<feature type="domain" description="CBM20" evidence="9">
    <location>
        <begin position="97"/>
        <end position="154"/>
    </location>
</feature>
<evidence type="ECO:0000259" key="9">
    <source>
        <dbReference type="Pfam" id="PF00686"/>
    </source>
</evidence>
<evidence type="ECO:0000256" key="6">
    <source>
        <dbReference type="ARBA" id="ARBA00023295"/>
    </source>
</evidence>
<dbReference type="Pfam" id="PF00686">
    <property type="entry name" value="CBM_20"/>
    <property type="match status" value="1"/>
</dbReference>
<dbReference type="PANTHER" id="PTHR22762">
    <property type="entry name" value="ALPHA-GLUCOSIDASE"/>
    <property type="match status" value="1"/>
</dbReference>
<reference evidence="11 12" key="1">
    <citation type="submission" date="2023-08" db="EMBL/GenBank/DDBJ databases">
        <title>Black Yeasts Isolated from many extreme environments.</title>
        <authorList>
            <person name="Coleine C."/>
            <person name="Stajich J.E."/>
            <person name="Selbmann L."/>
        </authorList>
    </citation>
    <scope>NUCLEOTIDE SEQUENCE [LARGE SCALE GENOMIC DNA]</scope>
    <source>
        <strain evidence="11 12">CCFEE 5386</strain>
    </source>
</reference>
<evidence type="ECO:0000313" key="11">
    <source>
        <dbReference type="EMBL" id="KAK5143462.1"/>
    </source>
</evidence>
<protein>
    <recommendedName>
        <fullName evidence="3">alpha-glucosidase</fullName>
        <ecNumber evidence="3">3.2.1.20</ecNumber>
    </recommendedName>
</protein>
<organism evidence="11 12">
    <name type="scientific">Rachicladosporium monterosium</name>
    <dbReference type="NCBI Taxonomy" id="1507873"/>
    <lineage>
        <taxon>Eukaryota</taxon>
        <taxon>Fungi</taxon>
        <taxon>Dikarya</taxon>
        <taxon>Ascomycota</taxon>
        <taxon>Pezizomycotina</taxon>
        <taxon>Dothideomycetes</taxon>
        <taxon>Dothideomycetidae</taxon>
        <taxon>Cladosporiales</taxon>
        <taxon>Cladosporiaceae</taxon>
        <taxon>Rachicladosporium</taxon>
    </lineage>
</organism>
<keyword evidence="6 7" id="KW-0326">Glycosidase</keyword>
<keyword evidence="4 7" id="KW-0378">Hydrolase</keyword>
<dbReference type="SUPFAM" id="SSF51445">
    <property type="entry name" value="(Trans)glycosidases"/>
    <property type="match status" value="1"/>
</dbReference>
<evidence type="ECO:0000256" key="3">
    <source>
        <dbReference type="ARBA" id="ARBA00012741"/>
    </source>
</evidence>
<accession>A0ABR0L4N5</accession>
<proteinExistence type="inferred from homology"/>
<dbReference type="PANTHER" id="PTHR22762:SF67">
    <property type="entry name" value="ALPHA_BETA-GLUCOSIDASE AGDC-RELATED"/>
    <property type="match status" value="1"/>
</dbReference>
<dbReference type="Pfam" id="PF01055">
    <property type="entry name" value="Glyco_hydro_31_2nd"/>
    <property type="match status" value="1"/>
</dbReference>
<dbReference type="InterPro" id="IPR013783">
    <property type="entry name" value="Ig-like_fold"/>
</dbReference>
<evidence type="ECO:0000256" key="2">
    <source>
        <dbReference type="ARBA" id="ARBA00007806"/>
    </source>
</evidence>
<evidence type="ECO:0000256" key="1">
    <source>
        <dbReference type="ARBA" id="ARBA00001657"/>
    </source>
</evidence>
<dbReference type="Gene3D" id="3.20.20.80">
    <property type="entry name" value="Glycosidases"/>
    <property type="match status" value="1"/>
</dbReference>
<comment type="catalytic activity">
    <reaction evidence="1">
        <text>Hydrolysis of terminal, non-reducing (1-&gt;4)-linked alpha-D-glucose residues with release of alpha-D-glucose.</text>
        <dbReference type="EC" id="3.2.1.20"/>
    </reaction>
</comment>
<feature type="domain" description="Glycoside hydrolase family 31 TIM barrel" evidence="10">
    <location>
        <begin position="2"/>
        <end position="95"/>
    </location>
</feature>
<evidence type="ECO:0000256" key="4">
    <source>
        <dbReference type="ARBA" id="ARBA00022801"/>
    </source>
</evidence>
<comment type="caution">
    <text evidence="11">The sequence shown here is derived from an EMBL/GenBank/DDBJ whole genome shotgun (WGS) entry which is preliminary data.</text>
</comment>
<comment type="similarity">
    <text evidence="2 7">Belongs to the glycosyl hydrolase 31 family.</text>
</comment>
<name>A0ABR0L4N5_9PEZI</name>
<gene>
    <name evidence="11" type="ORF">LTR32_004406</name>
</gene>
<dbReference type="InterPro" id="IPR002044">
    <property type="entry name" value="CBM20"/>
</dbReference>
<evidence type="ECO:0000256" key="7">
    <source>
        <dbReference type="RuleBase" id="RU361185"/>
    </source>
</evidence>
<evidence type="ECO:0000256" key="8">
    <source>
        <dbReference type="SAM" id="MobiDB-lite"/>
    </source>
</evidence>
<evidence type="ECO:0000256" key="5">
    <source>
        <dbReference type="ARBA" id="ARBA00023180"/>
    </source>
</evidence>
<evidence type="ECO:0000313" key="12">
    <source>
        <dbReference type="Proteomes" id="UP001308179"/>
    </source>
</evidence>
<feature type="region of interest" description="Disordered" evidence="8">
    <location>
        <begin position="217"/>
        <end position="240"/>
    </location>
</feature>
<dbReference type="InterPro" id="IPR017853">
    <property type="entry name" value="GH"/>
</dbReference>
<dbReference type="Proteomes" id="UP001308179">
    <property type="component" value="Unassembled WGS sequence"/>
</dbReference>
<dbReference type="Gene3D" id="2.60.40.10">
    <property type="entry name" value="Immunoglobulins"/>
    <property type="match status" value="1"/>
</dbReference>